<dbReference type="PANTHER" id="PTHR19134">
    <property type="entry name" value="RECEPTOR-TYPE TYROSINE-PROTEIN PHOSPHATASE"/>
    <property type="match status" value="1"/>
</dbReference>
<dbReference type="EMBL" id="LIAE01006783">
    <property type="protein sequence ID" value="PAV85323.1"/>
    <property type="molecule type" value="Genomic_DNA"/>
</dbReference>
<evidence type="ECO:0000256" key="2">
    <source>
        <dbReference type="ARBA" id="ARBA00013064"/>
    </source>
</evidence>
<dbReference type="InterPro" id="IPR003961">
    <property type="entry name" value="FN3_dom"/>
</dbReference>
<evidence type="ECO:0000259" key="12">
    <source>
        <dbReference type="PROSITE" id="PS50853"/>
    </source>
</evidence>
<dbReference type="EC" id="3.1.3.48" evidence="2"/>
<evidence type="ECO:0000256" key="8">
    <source>
        <dbReference type="SAM" id="MobiDB-lite"/>
    </source>
</evidence>
<evidence type="ECO:0000256" key="4">
    <source>
        <dbReference type="ARBA" id="ARBA00022801"/>
    </source>
</evidence>
<feature type="domain" description="Tyrosine specific protein phosphatases" evidence="10">
    <location>
        <begin position="1068"/>
        <end position="1139"/>
    </location>
</feature>
<dbReference type="InterPro" id="IPR000387">
    <property type="entry name" value="Tyr_Pase_dom"/>
</dbReference>
<sequence length="1388" mass="157956">MPQCLFVFPSLPLRHSARNWAVAVRRSQPVTSRNTAIISPPHVDKQPIPSKCSGISMDKFKFRFWLWWLTQIVLLLRCEAQLQIDVRQETTSTYANETEIGGRKDAEQLGIPRCDSHYDCVFNGYCIKDSDGYGRCLCPKSCPSIVPATCRNRKFGSKCLMMDAAYQARFSLANPSCYQGLCVCPPMFDQILVGVNDPPLRLNATLLPSKCDRRELAVIGHVYPSPSVYKGSDATLFCCINVDPQGFIDASAVMFLQNTTFMREATKHPFKEQQTDRIACWELEIKNAQLSDSGTYTCLVTSLAYHGQPPVSANYTINFEVKEHEKRHHHWFKRPQKIKSYEKYEKQKQRQRIPRMIKNLKVTTNEKSANVTWDVEDGQNEMAIHVKLLRRTDTKGQTVFERPNASSPVVIDNLRPATPYTLFVSGSDGSDAHATPFELTEHFTTLETKPLPPNEEGVRVLNSGTSLICEVEWKSPPITNGRITKYYVRVVGSIRRPRPDGQIVADHYPSASEQGGKCANWDSEERLTDGINPVDFSTEFLSCKYGPLKPNRNYTVTVWAENNAGRSSPKIFSKHCTTPYAEPEQVEEPTTSAANVTTFNLNFAGPPDDTNGPISCYYIAIVPLHANVSIDALPPPHDIIMDNTAKVFHNNLQDPSLDKKRYFAYVAESYRDFPERTIIGDGSPLEGIEPCNVLYLSRYKAEDPALRTGLKYTGFLIVRVDKEDDDGRQTVINAVYERKPGRGIRQLHLSGPAYGYSSYFKPVYLDVDDNSSALGKGMIIFGIFLLFCLASTLVGVVFLHRSGHLSSLSGCPFFASLLEKDVTDRAPLKHDYSPIVVDDLPSEYIIRHRDSDFLFAKEYEAIPHYSLPSTSSERRENTNKNRYNDIKAFDESRVKLKKINGDEHSDYINANFIKSWNGRKTFIASQAPLDLTIVDFWRMVWEQESYLVIMVANLMEKNRVQCSKYWPDDMPQRYGDILVTPAEATYYADYAVRTFEVTNTGSSRFSPSRSEFNGSIDSHPDSEYANVPSTRNGRAIETSFGGKSRTILQYHFQNWNDYRAPECSTGLLRFVHKLRQLTQYNEYPVIIHCSAGVGRTGTFIAIDSMLDQCMAEKKADIFGYVAKLRKQRNLMVQSQRLDKSLEMPPKSSFALKEENVMKNRFEAAVPFDRNRVVLSPLIGYVELSYINASFIKGYFYSYIFAQDPVSEATVYDFWCMISDKQVTTLVMLSNEEDWSQNEKYWPEQLHVPQVFERPHHQVVVELLEDERHSTYRMRRLAYQMKNGNQSGEVVQFSFTAWPAGDVVPPQTEPLISLIGRVLERQSSLPDSGPIVLHCRNGSTETGVFCCVSLLLERVKAENRVDIFQTVKGLQMQRPQLFTRIEHYNFCYQ</sequence>
<evidence type="ECO:0000256" key="6">
    <source>
        <dbReference type="ARBA" id="ARBA00023136"/>
    </source>
</evidence>
<keyword evidence="14" id="KW-1185">Reference proteome</keyword>
<feature type="domain" description="Ig-like" evidence="11">
    <location>
        <begin position="198"/>
        <end position="318"/>
    </location>
</feature>
<dbReference type="SMART" id="SM00060">
    <property type="entry name" value="FN3"/>
    <property type="match status" value="2"/>
</dbReference>
<dbReference type="PRINTS" id="PR00700">
    <property type="entry name" value="PRTYPHPHTASE"/>
</dbReference>
<feature type="domain" description="Tyrosine-protein phosphatase" evidence="9">
    <location>
        <begin position="1130"/>
        <end position="1388"/>
    </location>
</feature>
<feature type="domain" description="Tyrosine-protein phosphatase" evidence="9">
    <location>
        <begin position="855"/>
        <end position="1134"/>
    </location>
</feature>
<keyword evidence="5" id="KW-0904">Protein phosphatase</keyword>
<feature type="domain" description="Fibronectin type-III" evidence="12">
    <location>
        <begin position="353"/>
        <end position="448"/>
    </location>
</feature>
<dbReference type="PROSITE" id="PS50055">
    <property type="entry name" value="TYR_PHOSPHATASE_PTP"/>
    <property type="match status" value="2"/>
</dbReference>
<dbReference type="GO" id="GO:0004725">
    <property type="term" value="F:protein tyrosine phosphatase activity"/>
    <property type="evidence" value="ECO:0007669"/>
    <property type="project" value="UniProtKB-EC"/>
</dbReference>
<comment type="caution">
    <text evidence="13">The sequence shown here is derived from an EMBL/GenBank/DDBJ whole genome shotgun (WGS) entry which is preliminary data.</text>
</comment>
<keyword evidence="4" id="KW-0378">Hydrolase</keyword>
<dbReference type="SMART" id="SM00409">
    <property type="entry name" value="IG"/>
    <property type="match status" value="1"/>
</dbReference>
<dbReference type="OrthoDB" id="6058203at2759"/>
<dbReference type="PROSITE" id="PS50853">
    <property type="entry name" value="FN3"/>
    <property type="match status" value="1"/>
</dbReference>
<dbReference type="SMART" id="SM00404">
    <property type="entry name" value="PTPc_motif"/>
    <property type="match status" value="2"/>
</dbReference>
<dbReference type="Pfam" id="PF00102">
    <property type="entry name" value="Y_phosphatase"/>
    <property type="match status" value="2"/>
</dbReference>
<evidence type="ECO:0000313" key="13">
    <source>
        <dbReference type="EMBL" id="PAV85323.1"/>
    </source>
</evidence>
<name>A0A2A2LGJ2_9BILA</name>
<reference evidence="13 14" key="1">
    <citation type="journal article" date="2017" name="Curr. Biol.">
        <title>Genome architecture and evolution of a unichromosomal asexual nematode.</title>
        <authorList>
            <person name="Fradin H."/>
            <person name="Zegar C."/>
            <person name="Gutwein M."/>
            <person name="Lucas J."/>
            <person name="Kovtun M."/>
            <person name="Corcoran D."/>
            <person name="Baugh L.R."/>
            <person name="Kiontke K."/>
            <person name="Gunsalus K."/>
            <person name="Fitch D.H."/>
            <person name="Piano F."/>
        </authorList>
    </citation>
    <scope>NUCLEOTIDE SEQUENCE [LARGE SCALE GENOMIC DNA]</scope>
    <source>
        <strain evidence="13">PF1309</strain>
    </source>
</reference>
<dbReference type="InterPro" id="IPR050348">
    <property type="entry name" value="Protein-Tyr_Phosphatase"/>
</dbReference>
<dbReference type="Gene3D" id="2.60.40.10">
    <property type="entry name" value="Immunoglobulins"/>
    <property type="match status" value="2"/>
</dbReference>
<dbReference type="SMART" id="SM00194">
    <property type="entry name" value="PTPc"/>
    <property type="match status" value="2"/>
</dbReference>
<dbReference type="InterPro" id="IPR013783">
    <property type="entry name" value="Ig-like_fold"/>
</dbReference>
<evidence type="ECO:0000259" key="10">
    <source>
        <dbReference type="PROSITE" id="PS50056"/>
    </source>
</evidence>
<organism evidence="13 14">
    <name type="scientific">Diploscapter pachys</name>
    <dbReference type="NCBI Taxonomy" id="2018661"/>
    <lineage>
        <taxon>Eukaryota</taxon>
        <taxon>Metazoa</taxon>
        <taxon>Ecdysozoa</taxon>
        <taxon>Nematoda</taxon>
        <taxon>Chromadorea</taxon>
        <taxon>Rhabditida</taxon>
        <taxon>Rhabditina</taxon>
        <taxon>Rhabditomorpha</taxon>
        <taxon>Rhabditoidea</taxon>
        <taxon>Rhabditidae</taxon>
        <taxon>Diploscapter</taxon>
    </lineage>
</organism>
<dbReference type="PROSITE" id="PS50056">
    <property type="entry name" value="TYR_PHOSPHATASE_2"/>
    <property type="match status" value="2"/>
</dbReference>
<accession>A0A2A2LGJ2</accession>
<evidence type="ECO:0000259" key="9">
    <source>
        <dbReference type="PROSITE" id="PS50055"/>
    </source>
</evidence>
<dbReference type="SUPFAM" id="SSF49265">
    <property type="entry name" value="Fibronectin type III"/>
    <property type="match status" value="2"/>
</dbReference>
<dbReference type="InterPro" id="IPR036179">
    <property type="entry name" value="Ig-like_dom_sf"/>
</dbReference>
<feature type="domain" description="Tyrosine specific protein phosphatases" evidence="10">
    <location>
        <begin position="1308"/>
        <end position="1384"/>
    </location>
</feature>
<comment type="catalytic activity">
    <reaction evidence="7">
        <text>O-phospho-L-tyrosyl-[protein] + H2O = L-tyrosyl-[protein] + phosphate</text>
        <dbReference type="Rhea" id="RHEA:10684"/>
        <dbReference type="Rhea" id="RHEA-COMP:10136"/>
        <dbReference type="Rhea" id="RHEA-COMP:20101"/>
        <dbReference type="ChEBI" id="CHEBI:15377"/>
        <dbReference type="ChEBI" id="CHEBI:43474"/>
        <dbReference type="ChEBI" id="CHEBI:46858"/>
        <dbReference type="ChEBI" id="CHEBI:61978"/>
        <dbReference type="EC" id="3.1.3.48"/>
    </reaction>
</comment>
<gene>
    <name evidence="13" type="ORF">WR25_18549</name>
</gene>
<keyword evidence="6" id="KW-0472">Membrane</keyword>
<feature type="compositionally biased region" description="Polar residues" evidence="8">
    <location>
        <begin position="1006"/>
        <end position="1016"/>
    </location>
</feature>
<evidence type="ECO:0000256" key="5">
    <source>
        <dbReference type="ARBA" id="ARBA00022912"/>
    </source>
</evidence>
<comment type="subcellular location">
    <subcellularLocation>
        <location evidence="1">Membrane</location>
        <topology evidence="1">Single-pass membrane protein</topology>
    </subcellularLocation>
</comment>
<dbReference type="InterPro" id="IPR016130">
    <property type="entry name" value="Tyr_Pase_AS"/>
</dbReference>
<dbReference type="InterPro" id="IPR003595">
    <property type="entry name" value="Tyr_Pase_cat"/>
</dbReference>
<evidence type="ECO:0000256" key="7">
    <source>
        <dbReference type="ARBA" id="ARBA00051722"/>
    </source>
</evidence>
<proteinExistence type="predicted"/>
<dbReference type="FunFam" id="3.90.190.10:FF:000102">
    <property type="entry name" value="Receptor-type tyrosine-protein phosphatase"/>
    <property type="match status" value="1"/>
</dbReference>
<dbReference type="GO" id="GO:0016020">
    <property type="term" value="C:membrane"/>
    <property type="evidence" value="ECO:0007669"/>
    <property type="project" value="UniProtKB-SubCell"/>
</dbReference>
<dbReference type="CDD" id="cd00047">
    <property type="entry name" value="PTPc"/>
    <property type="match status" value="1"/>
</dbReference>
<dbReference type="SUPFAM" id="SSF48726">
    <property type="entry name" value="Immunoglobulin"/>
    <property type="match status" value="1"/>
</dbReference>
<evidence type="ECO:0000313" key="14">
    <source>
        <dbReference type="Proteomes" id="UP000218231"/>
    </source>
</evidence>
<dbReference type="Gene3D" id="3.90.190.10">
    <property type="entry name" value="Protein tyrosine phosphatase superfamily"/>
    <property type="match status" value="2"/>
</dbReference>
<dbReference type="PROSITE" id="PS00383">
    <property type="entry name" value="TYR_PHOSPHATASE_1"/>
    <property type="match status" value="1"/>
</dbReference>
<feature type="region of interest" description="Disordered" evidence="8">
    <location>
        <begin position="1006"/>
        <end position="1028"/>
    </location>
</feature>
<dbReference type="PROSITE" id="PS50835">
    <property type="entry name" value="IG_LIKE"/>
    <property type="match status" value="1"/>
</dbReference>
<dbReference type="PANTHER" id="PTHR19134:SF495">
    <property type="entry name" value="TYROSINE-PROTEIN PHOSPHATASE 69D"/>
    <property type="match status" value="1"/>
</dbReference>
<evidence type="ECO:0000259" key="11">
    <source>
        <dbReference type="PROSITE" id="PS50835"/>
    </source>
</evidence>
<dbReference type="InterPro" id="IPR029021">
    <property type="entry name" value="Prot-tyrosine_phosphatase-like"/>
</dbReference>
<dbReference type="InterPro" id="IPR036116">
    <property type="entry name" value="FN3_sf"/>
</dbReference>
<dbReference type="CDD" id="cd00063">
    <property type="entry name" value="FN3"/>
    <property type="match status" value="2"/>
</dbReference>
<evidence type="ECO:0000256" key="1">
    <source>
        <dbReference type="ARBA" id="ARBA00004167"/>
    </source>
</evidence>
<dbReference type="SUPFAM" id="SSF52799">
    <property type="entry name" value="(Phosphotyrosine protein) phosphatases II"/>
    <property type="match status" value="2"/>
</dbReference>
<dbReference type="Proteomes" id="UP000218231">
    <property type="component" value="Unassembled WGS sequence"/>
</dbReference>
<keyword evidence="3" id="KW-0732">Signal</keyword>
<dbReference type="GO" id="GO:0045202">
    <property type="term" value="C:synapse"/>
    <property type="evidence" value="ECO:0007669"/>
    <property type="project" value="UniProtKB-ARBA"/>
</dbReference>
<feature type="non-terminal residue" evidence="13">
    <location>
        <position position="1388"/>
    </location>
</feature>
<dbReference type="STRING" id="2018661.A0A2A2LGJ2"/>
<dbReference type="InterPro" id="IPR003599">
    <property type="entry name" value="Ig_sub"/>
</dbReference>
<evidence type="ECO:0000256" key="3">
    <source>
        <dbReference type="ARBA" id="ARBA00022729"/>
    </source>
</evidence>
<protein>
    <recommendedName>
        <fullName evidence="2">protein-tyrosine-phosphatase</fullName>
        <ecNumber evidence="2">3.1.3.48</ecNumber>
    </recommendedName>
</protein>
<dbReference type="InterPro" id="IPR000242">
    <property type="entry name" value="PTP_cat"/>
</dbReference>
<dbReference type="InterPro" id="IPR007110">
    <property type="entry name" value="Ig-like_dom"/>
</dbReference>